<dbReference type="Proteomes" id="UP000186609">
    <property type="component" value="Chromosome"/>
</dbReference>
<gene>
    <name evidence="1" type="ORF">RD110_18545</name>
</gene>
<dbReference type="RefSeq" id="WP_076200971.1">
    <property type="nucleotide sequence ID" value="NZ_CP019236.1"/>
</dbReference>
<organism evidence="1 2">
    <name type="scientific">Rhodoferax koreensis</name>
    <dbReference type="NCBI Taxonomy" id="1842727"/>
    <lineage>
        <taxon>Bacteria</taxon>
        <taxon>Pseudomonadati</taxon>
        <taxon>Pseudomonadota</taxon>
        <taxon>Betaproteobacteria</taxon>
        <taxon>Burkholderiales</taxon>
        <taxon>Comamonadaceae</taxon>
        <taxon>Rhodoferax</taxon>
    </lineage>
</organism>
<protein>
    <submittedName>
        <fullName evidence="1">Uncharacterized protein</fullName>
    </submittedName>
</protein>
<reference evidence="1 2" key="1">
    <citation type="submission" date="2017-01" db="EMBL/GenBank/DDBJ databases">
        <authorList>
            <person name="Mah S.A."/>
            <person name="Swanson W.J."/>
            <person name="Moy G.W."/>
            <person name="Vacquier V.D."/>
        </authorList>
    </citation>
    <scope>NUCLEOTIDE SEQUENCE [LARGE SCALE GENOMIC DNA]</scope>
    <source>
        <strain evidence="1 2">DCY110</strain>
    </source>
</reference>
<evidence type="ECO:0000313" key="1">
    <source>
        <dbReference type="EMBL" id="APW38956.1"/>
    </source>
</evidence>
<accession>A0A1P8JYX1</accession>
<name>A0A1P8JYX1_9BURK</name>
<dbReference type="OrthoDB" id="8781600at2"/>
<evidence type="ECO:0000313" key="2">
    <source>
        <dbReference type="Proteomes" id="UP000186609"/>
    </source>
</evidence>
<sequence>MKYFKDASSAVFAFESDGSQDDYIGDGLTPITQAEADALRRPAALTVARRIDLLRARVQTHLDERAQALGYDDISTAVTYADEPAVAKFQAEGQALRAWRSLIWAKCYEILAQWEAGTVVEPTGDQLAAMLPELALPD</sequence>
<proteinExistence type="predicted"/>
<dbReference type="STRING" id="1842727.RD110_18545"/>
<dbReference type="KEGG" id="rhy:RD110_18545"/>
<dbReference type="EMBL" id="CP019236">
    <property type="protein sequence ID" value="APW38956.1"/>
    <property type="molecule type" value="Genomic_DNA"/>
</dbReference>
<keyword evidence="2" id="KW-1185">Reference proteome</keyword>
<dbReference type="AlphaFoldDB" id="A0A1P8JYX1"/>